<dbReference type="AlphaFoldDB" id="A0A2G8SLE3"/>
<keyword evidence="2" id="KW-1133">Transmembrane helix</keyword>
<keyword evidence="2" id="KW-0812">Transmembrane</keyword>
<accession>A0A2G8SLE3</accession>
<dbReference type="GO" id="GO:0005794">
    <property type="term" value="C:Golgi apparatus"/>
    <property type="evidence" value="ECO:0007669"/>
    <property type="project" value="TreeGrafter"/>
</dbReference>
<comment type="caution">
    <text evidence="3">The sequence shown here is derived from an EMBL/GenBank/DDBJ whole genome shotgun (WGS) entry which is preliminary data.</text>
</comment>
<dbReference type="STRING" id="1077348.A0A2G8SLE3"/>
<evidence type="ECO:0000256" key="2">
    <source>
        <dbReference type="SAM" id="Phobius"/>
    </source>
</evidence>
<dbReference type="PANTHER" id="PTHR32285:SF213">
    <property type="entry name" value="PROTEIN TRICHOME BIREFRINGENCE-LIKE 11"/>
    <property type="match status" value="1"/>
</dbReference>
<evidence type="ECO:0000313" key="4">
    <source>
        <dbReference type="Proteomes" id="UP000230002"/>
    </source>
</evidence>
<evidence type="ECO:0000313" key="3">
    <source>
        <dbReference type="EMBL" id="PIL34398.1"/>
    </source>
</evidence>
<name>A0A2G8SLE3_9APHY</name>
<keyword evidence="2" id="KW-0472">Membrane</keyword>
<dbReference type="Proteomes" id="UP000230002">
    <property type="component" value="Unassembled WGS sequence"/>
</dbReference>
<protein>
    <submittedName>
        <fullName evidence="3">Uncharacterized protein</fullName>
    </submittedName>
</protein>
<keyword evidence="4" id="KW-1185">Reference proteome</keyword>
<gene>
    <name evidence="3" type="ORF">GSI_03173</name>
</gene>
<sequence length="470" mass="53706">MAAFFKATSVPYRPILSVPRLLSPRFLALLGIFTVLGLVSYLLPLDYRHSFRPSRRPSTEHRGTCPPRSWAAGKWSSKPPPTTRTNFTQPQDAYEFLGLEGCASSREHWWHLAADKPELYDRFPGVASWRWSPPPDCSVRELEPAAVLQDLVEQGGWLLVGDSVTENHFFSLSCLLYPHVRATPDYTKQDYGRDHPQNLYLDKSSPLVSSINFPPGFDIEKTPLVTFRRVDLLISQPQLDALYHTLHSDSKYVRTNESLFSDEATWTLDPAEYVKLFTTPLPEGNYATMVVSTGGHWTTTLFAGLKDTGMYNDGIENVIDFFGEAMAAWARQVQTLLDDAAQADWETRRTWVGRPGARHRRSEWRVVVRAYLPGHEDCHSFRAPTSSYEKGRWGWYNWNEIGKYNDAFEMVLQSDKYPGIHFLPIDRPALLRPDAHATGDCLHIMSGAGVLEGWTHYIWHYVTRELPRRT</sequence>
<feature type="region of interest" description="Disordered" evidence="1">
    <location>
        <begin position="53"/>
        <end position="84"/>
    </location>
</feature>
<organism evidence="3 4">
    <name type="scientific">Ganoderma sinense ZZ0214-1</name>
    <dbReference type="NCBI Taxonomy" id="1077348"/>
    <lineage>
        <taxon>Eukaryota</taxon>
        <taxon>Fungi</taxon>
        <taxon>Dikarya</taxon>
        <taxon>Basidiomycota</taxon>
        <taxon>Agaricomycotina</taxon>
        <taxon>Agaricomycetes</taxon>
        <taxon>Polyporales</taxon>
        <taxon>Polyporaceae</taxon>
        <taxon>Ganoderma</taxon>
    </lineage>
</organism>
<evidence type="ECO:0000256" key="1">
    <source>
        <dbReference type="SAM" id="MobiDB-lite"/>
    </source>
</evidence>
<reference evidence="3 4" key="1">
    <citation type="journal article" date="2015" name="Sci. Rep.">
        <title>Chromosome-level genome map provides insights into diverse defense mechanisms in the medicinal fungus Ganoderma sinense.</title>
        <authorList>
            <person name="Zhu Y."/>
            <person name="Xu J."/>
            <person name="Sun C."/>
            <person name="Zhou S."/>
            <person name="Xu H."/>
            <person name="Nelson D.R."/>
            <person name="Qian J."/>
            <person name="Song J."/>
            <person name="Luo H."/>
            <person name="Xiang L."/>
            <person name="Li Y."/>
            <person name="Xu Z."/>
            <person name="Ji A."/>
            <person name="Wang L."/>
            <person name="Lu S."/>
            <person name="Hayward A."/>
            <person name="Sun W."/>
            <person name="Li X."/>
            <person name="Schwartz D.C."/>
            <person name="Wang Y."/>
            <person name="Chen S."/>
        </authorList>
    </citation>
    <scope>NUCLEOTIDE SEQUENCE [LARGE SCALE GENOMIC DNA]</scope>
    <source>
        <strain evidence="3 4">ZZ0214-1</strain>
    </source>
</reference>
<feature type="transmembrane region" description="Helical" evidence="2">
    <location>
        <begin position="26"/>
        <end position="45"/>
    </location>
</feature>
<dbReference type="PANTHER" id="PTHR32285">
    <property type="entry name" value="PROTEIN TRICHOME BIREFRINGENCE-LIKE 9-RELATED"/>
    <property type="match status" value="1"/>
</dbReference>
<proteinExistence type="predicted"/>
<dbReference type="EMBL" id="AYKW01000005">
    <property type="protein sequence ID" value="PIL34398.1"/>
    <property type="molecule type" value="Genomic_DNA"/>
</dbReference>
<dbReference type="OrthoDB" id="630188at2759"/>
<dbReference type="InterPro" id="IPR029962">
    <property type="entry name" value="TBL"/>
</dbReference>
<dbReference type="GO" id="GO:0016413">
    <property type="term" value="F:O-acetyltransferase activity"/>
    <property type="evidence" value="ECO:0007669"/>
    <property type="project" value="InterPro"/>
</dbReference>